<feature type="region of interest" description="Disordered" evidence="1">
    <location>
        <begin position="58"/>
        <end position="114"/>
    </location>
</feature>
<dbReference type="AlphaFoldDB" id="A0AAX2QCD8"/>
<sequence>MNQVADPLLTPVPVRPLMPYELYLEPFRKPRYVYPCDLSQAIPHQTARHQCDKVAAADNARNHKERGGRRDSDAGVTECLQGDVHRRGKYSARRRDDHLFKPGEPGCSRPFRDPWVPGTADQNIAFLKQVPCTQVSLPGIRCGDGQIDIAISQLLR</sequence>
<proteinExistence type="predicted"/>
<comment type="caution">
    <text evidence="2">The sequence shown here is derived from an EMBL/GenBank/DDBJ whole genome shotgun (WGS) entry which is preliminary data.</text>
</comment>
<protein>
    <submittedName>
        <fullName evidence="2">Uncharacterized protein</fullName>
    </submittedName>
</protein>
<evidence type="ECO:0000313" key="3">
    <source>
        <dbReference type="Proteomes" id="UP000295021"/>
    </source>
</evidence>
<evidence type="ECO:0000256" key="1">
    <source>
        <dbReference type="SAM" id="MobiDB-lite"/>
    </source>
</evidence>
<name>A0AAX2QCD8_9HYPH</name>
<dbReference type="EMBL" id="SMBI01000023">
    <property type="protein sequence ID" value="TCU14244.1"/>
    <property type="molecule type" value="Genomic_DNA"/>
</dbReference>
<gene>
    <name evidence="2" type="ORF">EV131_12361</name>
</gene>
<reference evidence="2 3" key="1">
    <citation type="submission" date="2019-03" db="EMBL/GenBank/DDBJ databases">
        <title>Genomic Encyclopedia of Type Strains, Phase IV (KMG-V): Genome sequencing to study the core and pangenomes of soil and plant-associated prokaryotes.</title>
        <authorList>
            <person name="Whitman W."/>
        </authorList>
    </citation>
    <scope>NUCLEOTIDE SEQUENCE [LARGE SCALE GENOMIC DNA]</scope>
    <source>
        <strain evidence="2 3">FB403</strain>
    </source>
</reference>
<organism evidence="2 3">
    <name type="scientific">Rhizobium laguerreae</name>
    <dbReference type="NCBI Taxonomy" id="1076926"/>
    <lineage>
        <taxon>Bacteria</taxon>
        <taxon>Pseudomonadati</taxon>
        <taxon>Pseudomonadota</taxon>
        <taxon>Alphaproteobacteria</taxon>
        <taxon>Hyphomicrobiales</taxon>
        <taxon>Rhizobiaceae</taxon>
        <taxon>Rhizobium/Agrobacterium group</taxon>
        <taxon>Rhizobium</taxon>
    </lineage>
</organism>
<evidence type="ECO:0000313" key="2">
    <source>
        <dbReference type="EMBL" id="TCU14244.1"/>
    </source>
</evidence>
<dbReference type="Proteomes" id="UP000295021">
    <property type="component" value="Unassembled WGS sequence"/>
</dbReference>
<accession>A0AAX2QCD8</accession>